<dbReference type="GO" id="GO:0005634">
    <property type="term" value="C:nucleus"/>
    <property type="evidence" value="ECO:0007669"/>
    <property type="project" value="UniProtKB-SubCell"/>
</dbReference>
<reference evidence="13 14" key="1">
    <citation type="submission" date="2021-06" db="EMBL/GenBank/DDBJ databases">
        <title>Caerostris darwini draft genome.</title>
        <authorList>
            <person name="Kono N."/>
            <person name="Arakawa K."/>
        </authorList>
    </citation>
    <scope>NUCLEOTIDE SEQUENCE [LARGE SCALE GENOMIC DNA]</scope>
</reference>
<sequence>MVTKYMNENTFVAEEGIGSNSSGIVLEDEHVCGKCRAEFPTLSLFLEHKKICDNKTRVLVAPIDSLMDIDDEEDDDDEENDNDESDYEEPVTSLIKANSMPQKLSPEWIQDCGSKFLSFIMNPRGSGTNVTLSELENTSVAVAQLGANGILPVNHLMNTFCQSQAEQYEAVKTMAKMVVEFYPRNTLPLIAAAALTPPKIDNNGQAALSAAGSGSITCPTADFPQGGKMQESPLQTQPSTEDSLALLQKHTERYLQDSIKRKSFFNGIDDDNRLKRGKDLDPAMRHKCKYCSKLLGSDSALQIHLRSHTGEKPYHCSVCGSSFTTKGNLKVHFQRHKEREDLPPFVDSESKQHDGRASVELKGRPENPPILFPNNADGRDISKESKHLTSPKLSTVRNLPMVTSTVAVLLQTTLRISVKTPLMVHQMKICMRIITPI</sequence>
<evidence type="ECO:0000256" key="3">
    <source>
        <dbReference type="ARBA" id="ARBA00022737"/>
    </source>
</evidence>
<keyword evidence="8" id="KW-0539">Nucleus</keyword>
<evidence type="ECO:0000256" key="6">
    <source>
        <dbReference type="ARBA" id="ARBA00023015"/>
    </source>
</evidence>
<name>A0AAV4V545_9ARAC</name>
<dbReference type="EMBL" id="BPLQ01012409">
    <property type="protein sequence ID" value="GIY65362.1"/>
    <property type="molecule type" value="Genomic_DNA"/>
</dbReference>
<evidence type="ECO:0000256" key="4">
    <source>
        <dbReference type="ARBA" id="ARBA00022771"/>
    </source>
</evidence>
<keyword evidence="2" id="KW-0479">Metal-binding</keyword>
<dbReference type="PROSITE" id="PS50157">
    <property type="entry name" value="ZINC_FINGER_C2H2_2"/>
    <property type="match status" value="2"/>
</dbReference>
<dbReference type="InterPro" id="IPR051565">
    <property type="entry name" value="Sal_C2H2-zinc-finger"/>
</dbReference>
<evidence type="ECO:0000256" key="5">
    <source>
        <dbReference type="ARBA" id="ARBA00022833"/>
    </source>
</evidence>
<dbReference type="PANTHER" id="PTHR23233:SF15">
    <property type="entry name" value="SAL-LIKE PROTEIN 2"/>
    <property type="match status" value="1"/>
</dbReference>
<keyword evidence="7" id="KW-0804">Transcription</keyword>
<evidence type="ECO:0000256" key="7">
    <source>
        <dbReference type="ARBA" id="ARBA00023163"/>
    </source>
</evidence>
<feature type="region of interest" description="Disordered" evidence="11">
    <location>
        <begin position="337"/>
        <end position="379"/>
    </location>
</feature>
<dbReference type="AlphaFoldDB" id="A0AAV4V545"/>
<keyword evidence="3" id="KW-0677">Repeat</keyword>
<evidence type="ECO:0000256" key="9">
    <source>
        <dbReference type="ARBA" id="ARBA00038474"/>
    </source>
</evidence>
<feature type="compositionally biased region" description="Acidic residues" evidence="11">
    <location>
        <begin position="67"/>
        <end position="89"/>
    </location>
</feature>
<comment type="subcellular location">
    <subcellularLocation>
        <location evidence="1">Nucleus</location>
    </subcellularLocation>
</comment>
<evidence type="ECO:0000313" key="13">
    <source>
        <dbReference type="EMBL" id="GIY65362.1"/>
    </source>
</evidence>
<keyword evidence="6" id="KW-0805">Transcription regulation</keyword>
<dbReference type="GO" id="GO:0008270">
    <property type="term" value="F:zinc ion binding"/>
    <property type="evidence" value="ECO:0007669"/>
    <property type="project" value="UniProtKB-KW"/>
</dbReference>
<feature type="domain" description="C2H2-type" evidence="12">
    <location>
        <begin position="286"/>
        <end position="313"/>
    </location>
</feature>
<feature type="region of interest" description="Disordered" evidence="11">
    <location>
        <begin position="67"/>
        <end position="90"/>
    </location>
</feature>
<evidence type="ECO:0000256" key="2">
    <source>
        <dbReference type="ARBA" id="ARBA00022723"/>
    </source>
</evidence>
<dbReference type="PANTHER" id="PTHR23233">
    <property type="entry name" value="SAL-LIKE PROTEIN"/>
    <property type="match status" value="1"/>
</dbReference>
<proteinExistence type="inferred from homology"/>
<protein>
    <submittedName>
        <fullName evidence="13">Homeotic protein spalt-major</fullName>
    </submittedName>
</protein>
<dbReference type="InterPro" id="IPR036236">
    <property type="entry name" value="Znf_C2H2_sf"/>
</dbReference>
<dbReference type="PROSITE" id="PS00028">
    <property type="entry name" value="ZINC_FINGER_C2H2_1"/>
    <property type="match status" value="2"/>
</dbReference>
<evidence type="ECO:0000256" key="1">
    <source>
        <dbReference type="ARBA" id="ARBA00004123"/>
    </source>
</evidence>
<gene>
    <name evidence="13" type="primary">salm_0</name>
    <name evidence="13" type="ORF">CDAR_105261</name>
</gene>
<comment type="similarity">
    <text evidence="9">Belongs to the sal C2H2-type zinc-finger protein family.</text>
</comment>
<keyword evidence="5" id="KW-0862">Zinc</keyword>
<evidence type="ECO:0000256" key="10">
    <source>
        <dbReference type="PROSITE-ProRule" id="PRU00042"/>
    </source>
</evidence>
<accession>A0AAV4V545</accession>
<dbReference type="SMART" id="SM00355">
    <property type="entry name" value="ZnF_C2H2"/>
    <property type="match status" value="3"/>
</dbReference>
<evidence type="ECO:0000259" key="12">
    <source>
        <dbReference type="PROSITE" id="PS50157"/>
    </source>
</evidence>
<evidence type="ECO:0000313" key="14">
    <source>
        <dbReference type="Proteomes" id="UP001054837"/>
    </source>
</evidence>
<dbReference type="InterPro" id="IPR013087">
    <property type="entry name" value="Znf_C2H2_type"/>
</dbReference>
<dbReference type="SUPFAM" id="SSF57667">
    <property type="entry name" value="beta-beta-alpha zinc fingers"/>
    <property type="match status" value="1"/>
</dbReference>
<feature type="domain" description="C2H2-type" evidence="12">
    <location>
        <begin position="314"/>
        <end position="341"/>
    </location>
</feature>
<evidence type="ECO:0000256" key="8">
    <source>
        <dbReference type="ARBA" id="ARBA00023242"/>
    </source>
</evidence>
<dbReference type="FunFam" id="3.30.160.60:FF:000025">
    <property type="entry name" value="Spalt-like transcription factor 1"/>
    <property type="match status" value="1"/>
</dbReference>
<dbReference type="GO" id="GO:0000981">
    <property type="term" value="F:DNA-binding transcription factor activity, RNA polymerase II-specific"/>
    <property type="evidence" value="ECO:0007669"/>
    <property type="project" value="TreeGrafter"/>
</dbReference>
<dbReference type="Pfam" id="PF00096">
    <property type="entry name" value="zf-C2H2"/>
    <property type="match status" value="1"/>
</dbReference>
<dbReference type="GO" id="GO:0000978">
    <property type="term" value="F:RNA polymerase II cis-regulatory region sequence-specific DNA binding"/>
    <property type="evidence" value="ECO:0007669"/>
    <property type="project" value="TreeGrafter"/>
</dbReference>
<feature type="compositionally biased region" description="Basic and acidic residues" evidence="11">
    <location>
        <begin position="337"/>
        <end position="365"/>
    </location>
</feature>
<dbReference type="Proteomes" id="UP001054837">
    <property type="component" value="Unassembled WGS sequence"/>
</dbReference>
<comment type="caution">
    <text evidence="13">The sequence shown here is derived from an EMBL/GenBank/DDBJ whole genome shotgun (WGS) entry which is preliminary data.</text>
</comment>
<keyword evidence="14" id="KW-1185">Reference proteome</keyword>
<keyword evidence="4 10" id="KW-0863">Zinc-finger</keyword>
<organism evidence="13 14">
    <name type="scientific">Caerostris darwini</name>
    <dbReference type="NCBI Taxonomy" id="1538125"/>
    <lineage>
        <taxon>Eukaryota</taxon>
        <taxon>Metazoa</taxon>
        <taxon>Ecdysozoa</taxon>
        <taxon>Arthropoda</taxon>
        <taxon>Chelicerata</taxon>
        <taxon>Arachnida</taxon>
        <taxon>Araneae</taxon>
        <taxon>Araneomorphae</taxon>
        <taxon>Entelegynae</taxon>
        <taxon>Araneoidea</taxon>
        <taxon>Araneidae</taxon>
        <taxon>Caerostris</taxon>
    </lineage>
</organism>
<evidence type="ECO:0000256" key="11">
    <source>
        <dbReference type="SAM" id="MobiDB-lite"/>
    </source>
</evidence>
<dbReference type="Gene3D" id="3.30.160.60">
    <property type="entry name" value="Classic Zinc Finger"/>
    <property type="match status" value="2"/>
</dbReference>